<dbReference type="GO" id="GO:0008616">
    <property type="term" value="P:tRNA queuosine(34) biosynthetic process"/>
    <property type="evidence" value="ECO:0007669"/>
    <property type="project" value="UniProtKB-UniRule"/>
</dbReference>
<keyword evidence="10 17" id="KW-0560">Oxidoreductase</keyword>
<evidence type="ECO:0000256" key="7">
    <source>
        <dbReference type="ARBA" id="ARBA00022694"/>
    </source>
</evidence>
<keyword evidence="8 17" id="KW-0479">Metal-binding</keyword>
<keyword evidence="14 17" id="KW-0676">Redox-active center</keyword>
<comment type="similarity">
    <text evidence="3 17">Belongs to the QueH family.</text>
</comment>
<evidence type="ECO:0000256" key="17">
    <source>
        <dbReference type="HAMAP-Rule" id="MF_02089"/>
    </source>
</evidence>
<dbReference type="HAMAP" id="MF_02089">
    <property type="entry name" value="QueH"/>
    <property type="match status" value="1"/>
</dbReference>
<organism evidence="19">
    <name type="scientific">candidate division WOR-3 bacterium</name>
    <dbReference type="NCBI Taxonomy" id="2052148"/>
    <lineage>
        <taxon>Bacteria</taxon>
        <taxon>Bacteria division WOR-3</taxon>
    </lineage>
</organism>
<keyword evidence="13 17" id="KW-1015">Disulfide bond</keyword>
<evidence type="ECO:0000256" key="3">
    <source>
        <dbReference type="ARBA" id="ARBA00008207"/>
    </source>
</evidence>
<evidence type="ECO:0000313" key="18">
    <source>
        <dbReference type="EMBL" id="HEA87520.1"/>
    </source>
</evidence>
<dbReference type="AlphaFoldDB" id="A0A7C3IBE0"/>
<keyword evidence="9 17" id="KW-0671">Queuosine biosynthesis</keyword>
<evidence type="ECO:0000256" key="5">
    <source>
        <dbReference type="ARBA" id="ARBA00016895"/>
    </source>
</evidence>
<keyword evidence="6 17" id="KW-0004">4Fe-4S</keyword>
<feature type="disulfide bond" description="Redox-active" evidence="17">
    <location>
        <begin position="170"/>
        <end position="172"/>
    </location>
</feature>
<accession>A0A7C3IBE0</accession>
<evidence type="ECO:0000256" key="14">
    <source>
        <dbReference type="ARBA" id="ARBA00023284"/>
    </source>
</evidence>
<evidence type="ECO:0000256" key="10">
    <source>
        <dbReference type="ARBA" id="ARBA00023002"/>
    </source>
</evidence>
<keyword evidence="11 17" id="KW-0408">Iron</keyword>
<evidence type="ECO:0000256" key="9">
    <source>
        <dbReference type="ARBA" id="ARBA00022785"/>
    </source>
</evidence>
<protein>
    <recommendedName>
        <fullName evidence="5 17">Epoxyqueuosine reductase QueH</fullName>
        <ecNumber evidence="4 17">1.17.99.6</ecNumber>
    </recommendedName>
    <alternativeName>
        <fullName evidence="15 17">Queuosine biosynthesis protein QueH</fullName>
    </alternativeName>
</protein>
<dbReference type="EC" id="1.17.99.6" evidence="4 17"/>
<evidence type="ECO:0000256" key="2">
    <source>
        <dbReference type="ARBA" id="ARBA00004691"/>
    </source>
</evidence>
<dbReference type="UniPathway" id="UPA00392"/>
<evidence type="ECO:0000256" key="11">
    <source>
        <dbReference type="ARBA" id="ARBA00023004"/>
    </source>
</evidence>
<name>A0A7C3IBE0_UNCW3</name>
<evidence type="ECO:0000256" key="15">
    <source>
        <dbReference type="ARBA" id="ARBA00031446"/>
    </source>
</evidence>
<evidence type="ECO:0000256" key="4">
    <source>
        <dbReference type="ARBA" id="ARBA00012622"/>
    </source>
</evidence>
<gene>
    <name evidence="17" type="primary">queH</name>
    <name evidence="18" type="ORF">ENP94_05865</name>
    <name evidence="19" type="ORF">ENS16_00590</name>
</gene>
<feature type="binding site" evidence="17">
    <location>
        <position position="10"/>
    </location>
    <ligand>
        <name>[4Fe-4S] cluster</name>
        <dbReference type="ChEBI" id="CHEBI:49883"/>
    </ligand>
</feature>
<dbReference type="Pfam" id="PF02677">
    <property type="entry name" value="QueH"/>
    <property type="match status" value="1"/>
</dbReference>
<dbReference type="EMBL" id="DSLG01000007">
    <property type="protein sequence ID" value="HEA87520.1"/>
    <property type="molecule type" value="Genomic_DNA"/>
</dbReference>
<reference evidence="19" key="1">
    <citation type="journal article" date="2020" name="mSystems">
        <title>Genome- and Community-Level Interaction Insights into Carbon Utilization and Element Cycling Functions of Hydrothermarchaeota in Hydrothermal Sediment.</title>
        <authorList>
            <person name="Zhou Z."/>
            <person name="Liu Y."/>
            <person name="Xu W."/>
            <person name="Pan J."/>
            <person name="Luo Z.H."/>
            <person name="Li M."/>
        </authorList>
    </citation>
    <scope>NUCLEOTIDE SEQUENCE [LARGE SCALE GENOMIC DNA]</scope>
    <source>
        <strain evidence="18">SpSt-265</strain>
        <strain evidence="19">SpSt-465</strain>
    </source>
</reference>
<feature type="binding site" evidence="17">
    <location>
        <position position="88"/>
    </location>
    <ligand>
        <name>[4Fe-4S] cluster</name>
        <dbReference type="ChEBI" id="CHEBI:49883"/>
    </ligand>
</feature>
<comment type="function">
    <text evidence="1 17">Catalyzes the conversion of epoxyqueuosine (oQ) to queuosine (Q), which is a hypermodified base found in the wobble positions of tRNA(Asp), tRNA(Asn), tRNA(His) and tRNA(Tyr).</text>
</comment>
<dbReference type="PANTHER" id="PTHR36701:SF1">
    <property type="entry name" value="EPOXYQUEUOSINE REDUCTASE QUEH"/>
    <property type="match status" value="1"/>
</dbReference>
<evidence type="ECO:0000256" key="13">
    <source>
        <dbReference type="ARBA" id="ARBA00023157"/>
    </source>
</evidence>
<comment type="catalytic activity">
    <reaction evidence="16 17">
        <text>epoxyqueuosine(34) in tRNA + AH2 = queuosine(34) in tRNA + A + H2O</text>
        <dbReference type="Rhea" id="RHEA:32159"/>
        <dbReference type="Rhea" id="RHEA-COMP:18571"/>
        <dbReference type="Rhea" id="RHEA-COMP:18582"/>
        <dbReference type="ChEBI" id="CHEBI:13193"/>
        <dbReference type="ChEBI" id="CHEBI:15377"/>
        <dbReference type="ChEBI" id="CHEBI:17499"/>
        <dbReference type="ChEBI" id="CHEBI:194431"/>
        <dbReference type="ChEBI" id="CHEBI:194443"/>
        <dbReference type="EC" id="1.17.99.6"/>
    </reaction>
</comment>
<evidence type="ECO:0000256" key="12">
    <source>
        <dbReference type="ARBA" id="ARBA00023014"/>
    </source>
</evidence>
<comment type="pathway">
    <text evidence="2 17">tRNA modification; tRNA-queuosine biosynthesis.</text>
</comment>
<evidence type="ECO:0000256" key="16">
    <source>
        <dbReference type="ARBA" id="ARBA00047415"/>
    </source>
</evidence>
<comment type="caution">
    <text evidence="19">The sequence shown here is derived from an EMBL/GenBank/DDBJ whole genome shotgun (WGS) entry which is preliminary data.</text>
</comment>
<evidence type="ECO:0000256" key="1">
    <source>
        <dbReference type="ARBA" id="ARBA00002268"/>
    </source>
</evidence>
<evidence type="ECO:0000313" key="19">
    <source>
        <dbReference type="EMBL" id="HFJ53177.1"/>
    </source>
</evidence>
<feature type="binding site" evidence="17">
    <location>
        <position position="91"/>
    </location>
    <ligand>
        <name>[4Fe-4S] cluster</name>
        <dbReference type="ChEBI" id="CHEBI:49883"/>
    </ligand>
</feature>
<keyword evidence="12 17" id="KW-0411">Iron-sulfur</keyword>
<dbReference type="GO" id="GO:0052693">
    <property type="term" value="F:epoxyqueuosine reductase activity"/>
    <property type="evidence" value="ECO:0007669"/>
    <property type="project" value="UniProtKB-UniRule"/>
</dbReference>
<feature type="binding site" evidence="17">
    <location>
        <position position="11"/>
    </location>
    <ligand>
        <name>[4Fe-4S] cluster</name>
        <dbReference type="ChEBI" id="CHEBI:49883"/>
    </ligand>
</feature>
<dbReference type="GO" id="GO:0046872">
    <property type="term" value="F:metal ion binding"/>
    <property type="evidence" value="ECO:0007669"/>
    <property type="project" value="UniProtKB-KW"/>
</dbReference>
<proteinExistence type="inferred from homology"/>
<dbReference type="GO" id="GO:0051539">
    <property type="term" value="F:4 iron, 4 sulfur cluster binding"/>
    <property type="evidence" value="ECO:0007669"/>
    <property type="project" value="UniProtKB-UniRule"/>
</dbReference>
<evidence type="ECO:0000256" key="8">
    <source>
        <dbReference type="ARBA" id="ARBA00022723"/>
    </source>
</evidence>
<sequence>MKHRLLLHICCGPCATVVIERLVERYQITGFFYNPNIFPPEEYERRCEAVARVAAFFDIPLLRGEYDHKVFLSSVSGLEAEPEGGHRCPVCFRLRLLTTARQAKELGFAQFASTLTVGPNKQAELINRLGREAEVESGVGFLAGDWKKQDGFRRSVELSRQLDLYRQHYCGCEFSLKKNSGRVQS</sequence>
<keyword evidence="7 17" id="KW-0819">tRNA processing</keyword>
<dbReference type="EMBL" id="DSTU01000001">
    <property type="protein sequence ID" value="HFJ53177.1"/>
    <property type="molecule type" value="Genomic_DNA"/>
</dbReference>
<evidence type="ECO:0000256" key="6">
    <source>
        <dbReference type="ARBA" id="ARBA00022485"/>
    </source>
</evidence>
<dbReference type="PANTHER" id="PTHR36701">
    <property type="entry name" value="EPOXYQUEUOSINE REDUCTASE QUEH"/>
    <property type="match status" value="1"/>
</dbReference>
<dbReference type="InterPro" id="IPR003828">
    <property type="entry name" value="QueH"/>
</dbReference>